<feature type="signal peptide" evidence="2">
    <location>
        <begin position="1"/>
        <end position="20"/>
    </location>
</feature>
<feature type="compositionally biased region" description="Gly residues" evidence="1">
    <location>
        <begin position="760"/>
        <end position="771"/>
    </location>
</feature>
<feature type="domain" description="Abnormal cell migration protein 18-like fibronectin type I" evidence="3">
    <location>
        <begin position="59"/>
        <end position="127"/>
    </location>
</feature>
<feature type="chain" id="PRO_5037850991" description="Abnormal cell migration protein 18-like fibronectin type I domain-containing protein" evidence="2">
    <location>
        <begin position="21"/>
        <end position="1010"/>
    </location>
</feature>
<evidence type="ECO:0000256" key="1">
    <source>
        <dbReference type="SAM" id="MobiDB-lite"/>
    </source>
</evidence>
<sequence>MKSVIFLLISSSLLITTLDGAGYTDKSGNPAPNPCKNGENVYFDTLIFNCIDGKKVYFGCKVNNVEIQQDTVKDENNLRTLYCHKEGSSVKTVVTGCVTDDNQFITDTKIVKQADGTDFSCTKESNGFSYVKKSPPTKVSDCTQGEKKVVSNRYLLECYEETAGYFTFKLVACYSTPDDEKSRVEVSKSYDDYVSADKTLGFRYSCHVQGNSYFYEPIGCLLGGQFITPGNVFQNGSLTVMCMRDGPQRLRLRPVYSSGSVDEKACTESKTYVEDNFKYECKPGQLPKPIACVFFKNQKEIPIGSTYNDDKAYQYKCEQTSDTKHLALIKVACLDDENQLLVEGGKKTLSDGSRIECQKSADDGLLRVIVGGKPPIEQCKEGEKSVRDYLQYRCQDKQLKPFACAPFNNDSLVIELGKTYDTENYQYKCEEQGKAVIYHAVACIDADKKVLQPGEKRSVKIFTYECQRKANNELALVISNEKGCKHPTMQGKIVRPNDIIEVSRTIKKLDYKSLFKCVAGGDKGYYLTDIGCKVDGKKYDIGYFVAHEKDVYKCVRPNAGGVHLIYVPVGHLTCRYGNKVYKNGDEFKSSDGISHYQCIYGTLVKTGCFVHDKRIPANQLMYCNNEPFYCPGKGEGVIPIPIRGCYRKGGQLIKIGESFNEKDIAYACTYTHNENIYKPVIVPIGCVYNGKVIPLNSYILFESKHIVCEVDNSFTVIVHPATPQQEQCIEKTATYNCQGGGNGNGEGGPVTSPPSNGATPGNGQGNHGNDGQGSTKPGSGNNNENGFPTDSEGNPITTKSPGKNFTATVGAGENNNNGHGSGTTKGGHGTSNENGIPPDDESNTDEDDCDDSTTTPSSPGNPSNPSNPEGEEDFDTPSDHTSTGGHGGQHTNRPEEGTTRKHNGDGSENPFPTDRDGHPITPRDHTATGGNGGQYTRLPGRRTTNRNGGNGNENPFPTDEEGNPITPRDHTATGGNGGHYTRRPGRRTTSRNGGNGNENPFPTDEEGNRK</sequence>
<dbReference type="Proteomes" id="UP000887577">
    <property type="component" value="Unplaced"/>
</dbReference>
<keyword evidence="2" id="KW-0732">Signal</keyword>
<dbReference type="InterPro" id="IPR040282">
    <property type="entry name" value="Mig-18-like"/>
</dbReference>
<evidence type="ECO:0000313" key="4">
    <source>
        <dbReference type="Proteomes" id="UP000887577"/>
    </source>
</evidence>
<name>A0A914Z1T7_9BILA</name>
<dbReference type="PANTHER" id="PTHR35572">
    <property type="entry name" value="PROTEIN CBG04538-RELATED"/>
    <property type="match status" value="1"/>
</dbReference>
<protein>
    <recommendedName>
        <fullName evidence="3">Abnormal cell migration protein 18-like fibronectin type I domain-containing protein</fullName>
    </recommendedName>
</protein>
<feature type="compositionally biased region" description="Low complexity" evidence="1">
    <location>
        <begin position="945"/>
        <end position="957"/>
    </location>
</feature>
<organism evidence="4 5">
    <name type="scientific">Panagrolaimus superbus</name>
    <dbReference type="NCBI Taxonomy" id="310955"/>
    <lineage>
        <taxon>Eukaryota</taxon>
        <taxon>Metazoa</taxon>
        <taxon>Ecdysozoa</taxon>
        <taxon>Nematoda</taxon>
        <taxon>Chromadorea</taxon>
        <taxon>Rhabditida</taxon>
        <taxon>Tylenchina</taxon>
        <taxon>Panagrolaimomorpha</taxon>
        <taxon>Panagrolaimoidea</taxon>
        <taxon>Panagrolaimidae</taxon>
        <taxon>Panagrolaimus</taxon>
    </lineage>
</organism>
<keyword evidence="4" id="KW-1185">Reference proteome</keyword>
<feature type="domain" description="Abnormal cell migration protein 18-like fibronectin type I" evidence="3">
    <location>
        <begin position="201"/>
        <end position="246"/>
    </location>
</feature>
<proteinExistence type="predicted"/>
<evidence type="ECO:0000256" key="2">
    <source>
        <dbReference type="SAM" id="SignalP"/>
    </source>
</evidence>
<accession>A0A914Z1T7</accession>
<feature type="domain" description="Abnormal cell migration protein 18-like fibronectin type I" evidence="3">
    <location>
        <begin position="606"/>
        <end position="674"/>
    </location>
</feature>
<dbReference type="AlphaFoldDB" id="A0A914Z1T7"/>
<dbReference type="InterPro" id="IPR055119">
    <property type="entry name" value="Mig18_Fn1"/>
</dbReference>
<feature type="compositionally biased region" description="Acidic residues" evidence="1">
    <location>
        <begin position="838"/>
        <end position="851"/>
    </location>
</feature>
<dbReference type="Pfam" id="PF23003">
    <property type="entry name" value="Fn1_2"/>
    <property type="match status" value="5"/>
</dbReference>
<reference evidence="5" key="1">
    <citation type="submission" date="2022-11" db="UniProtKB">
        <authorList>
            <consortium name="WormBaseParasite"/>
        </authorList>
    </citation>
    <scope>IDENTIFICATION</scope>
</reference>
<evidence type="ECO:0000313" key="5">
    <source>
        <dbReference type="WBParaSite" id="PSU_v2.g6075.t1"/>
    </source>
</evidence>
<feature type="compositionally biased region" description="Gly residues" evidence="1">
    <location>
        <begin position="819"/>
        <end position="829"/>
    </location>
</feature>
<feature type="compositionally biased region" description="Low complexity" evidence="1">
    <location>
        <begin position="852"/>
        <end position="868"/>
    </location>
</feature>
<feature type="domain" description="Abnormal cell migration protein 18-like fibronectin type I" evidence="3">
    <location>
        <begin position="291"/>
        <end position="362"/>
    </location>
</feature>
<feature type="compositionally biased region" description="Basic and acidic residues" evidence="1">
    <location>
        <begin position="892"/>
        <end position="905"/>
    </location>
</feature>
<dbReference type="WBParaSite" id="PSU_v2.g6075.t1">
    <property type="protein sequence ID" value="PSU_v2.g6075.t1"/>
    <property type="gene ID" value="PSU_v2.g6075"/>
</dbReference>
<feature type="compositionally biased region" description="Basic and acidic residues" evidence="1">
    <location>
        <begin position="913"/>
        <end position="926"/>
    </location>
</feature>
<feature type="compositionally biased region" description="Basic residues" evidence="1">
    <location>
        <begin position="980"/>
        <end position="989"/>
    </location>
</feature>
<feature type="domain" description="Abnormal cell migration protein 18-like fibronectin type I" evidence="3">
    <location>
        <begin position="413"/>
        <end position="472"/>
    </location>
</feature>
<feature type="region of interest" description="Disordered" evidence="1">
    <location>
        <begin position="740"/>
        <end position="1010"/>
    </location>
</feature>
<evidence type="ECO:0000259" key="3">
    <source>
        <dbReference type="Pfam" id="PF23003"/>
    </source>
</evidence>
<feature type="compositionally biased region" description="Polar residues" evidence="1">
    <location>
        <begin position="774"/>
        <end position="807"/>
    </location>
</feature>